<evidence type="ECO:0000256" key="1">
    <source>
        <dbReference type="ARBA" id="ARBA00004651"/>
    </source>
</evidence>
<feature type="transmembrane region" description="Helical" evidence="8">
    <location>
        <begin position="281"/>
        <end position="302"/>
    </location>
</feature>
<keyword evidence="4" id="KW-1003">Cell membrane</keyword>
<comment type="similarity">
    <text evidence="2">Belongs to the multi antimicrobial extrusion (MATE) (TC 2.A.66.1) family.</text>
</comment>
<evidence type="ECO:0000256" key="2">
    <source>
        <dbReference type="ARBA" id="ARBA00010199"/>
    </source>
</evidence>
<comment type="caution">
    <text evidence="9">The sequence shown here is derived from an EMBL/GenBank/DDBJ whole genome shotgun (WGS) entry which is preliminary data.</text>
</comment>
<dbReference type="CDD" id="cd13134">
    <property type="entry name" value="MATE_like_8"/>
    <property type="match status" value="1"/>
</dbReference>
<evidence type="ECO:0000256" key="5">
    <source>
        <dbReference type="ARBA" id="ARBA00022692"/>
    </source>
</evidence>
<feature type="transmembrane region" description="Helical" evidence="8">
    <location>
        <begin position="12"/>
        <end position="31"/>
    </location>
</feature>
<dbReference type="GO" id="GO:0015297">
    <property type="term" value="F:antiporter activity"/>
    <property type="evidence" value="ECO:0007669"/>
    <property type="project" value="InterPro"/>
</dbReference>
<feature type="transmembrane region" description="Helical" evidence="8">
    <location>
        <begin position="413"/>
        <end position="435"/>
    </location>
</feature>
<protein>
    <submittedName>
        <fullName evidence="9">MATE family efflux protein</fullName>
    </submittedName>
</protein>
<evidence type="ECO:0000256" key="6">
    <source>
        <dbReference type="ARBA" id="ARBA00022989"/>
    </source>
</evidence>
<comment type="subcellular location">
    <subcellularLocation>
        <location evidence="1">Cell membrane</location>
        <topology evidence="1">Multi-pass membrane protein</topology>
    </subcellularLocation>
</comment>
<feature type="transmembrane region" description="Helical" evidence="8">
    <location>
        <begin position="251"/>
        <end position="269"/>
    </location>
</feature>
<gene>
    <name evidence="9" type="ORF">F4694_006279</name>
</gene>
<dbReference type="Proteomes" id="UP000548423">
    <property type="component" value="Unassembled WGS sequence"/>
</dbReference>
<organism evidence="9 10">
    <name type="scientific">Neobacillus niacini</name>
    <dbReference type="NCBI Taxonomy" id="86668"/>
    <lineage>
        <taxon>Bacteria</taxon>
        <taxon>Bacillati</taxon>
        <taxon>Bacillota</taxon>
        <taxon>Bacilli</taxon>
        <taxon>Bacillales</taxon>
        <taxon>Bacillaceae</taxon>
        <taxon>Neobacillus</taxon>
    </lineage>
</organism>
<feature type="transmembrane region" description="Helical" evidence="8">
    <location>
        <begin position="387"/>
        <end position="407"/>
    </location>
</feature>
<dbReference type="InterPro" id="IPR048279">
    <property type="entry name" value="MdtK-like"/>
</dbReference>
<sequence length="456" mass="50011">MEKSINKSTPQLSLLAITWPIFVELFLQVIMGSTDTIMLSHISDDAVAAVGVANQLIFLCILIFSFVSSGTAVVLSQYLGAGLKDETKKVTAISITLNLVIGLVISLFIVIFRTELVSFFHLQEHIAELGEQYLMIVGGTVFLQAVLITVSSILRANGYTRDAMMISITMNVIHLIGNAILIFGLLGFSEMGVIGVSISTAISRAIALALILKLLYDRIPINLKLRDYITIDGIQIKRILKIGVPAAGEQICFNLSQLAITAIIAMLGAASLTTRVYTQNIVSFILVFGLAMGQGTQILIGYKAGARDFEGAYHQLLKSLRYSLIMTVAIAIVVAIFREPLLSFFTKDDEIISMGSTLLLLCLILEPGRTFNLVVINSLRATGDANISLIMGFISMWGISVPLAYFLGIHLGFGLPGIWIAFIVDEWFRGITMYFRWRSRVWEKKVLVQNQATTAN</sequence>
<dbReference type="NCBIfam" id="TIGR00797">
    <property type="entry name" value="matE"/>
    <property type="match status" value="1"/>
</dbReference>
<evidence type="ECO:0000256" key="4">
    <source>
        <dbReference type="ARBA" id="ARBA00022475"/>
    </source>
</evidence>
<dbReference type="GO" id="GO:0042910">
    <property type="term" value="F:xenobiotic transmembrane transporter activity"/>
    <property type="evidence" value="ECO:0007669"/>
    <property type="project" value="InterPro"/>
</dbReference>
<evidence type="ECO:0000256" key="7">
    <source>
        <dbReference type="ARBA" id="ARBA00023136"/>
    </source>
</evidence>
<feature type="transmembrane region" description="Helical" evidence="8">
    <location>
        <begin position="194"/>
        <end position="216"/>
    </location>
</feature>
<dbReference type="Pfam" id="PF01554">
    <property type="entry name" value="MatE"/>
    <property type="match status" value="2"/>
</dbReference>
<feature type="transmembrane region" description="Helical" evidence="8">
    <location>
        <begin position="56"/>
        <end position="78"/>
    </location>
</feature>
<evidence type="ECO:0000256" key="8">
    <source>
        <dbReference type="SAM" id="Phobius"/>
    </source>
</evidence>
<dbReference type="GO" id="GO:0005886">
    <property type="term" value="C:plasma membrane"/>
    <property type="evidence" value="ECO:0007669"/>
    <property type="project" value="UniProtKB-SubCell"/>
</dbReference>
<evidence type="ECO:0000313" key="10">
    <source>
        <dbReference type="Proteomes" id="UP000548423"/>
    </source>
</evidence>
<reference evidence="10" key="2">
    <citation type="submission" date="2020-08" db="EMBL/GenBank/DDBJ databases">
        <title>The Agave Microbiome: Exploring the role of microbial communities in plant adaptations to desert environments.</title>
        <authorList>
            <person name="Partida-Martinez L.P."/>
        </authorList>
    </citation>
    <scope>NUCLEOTIDE SEQUENCE [LARGE SCALE GENOMIC DNA]</scope>
    <source>
        <strain evidence="10">AT2.8</strain>
    </source>
</reference>
<dbReference type="PIRSF" id="PIRSF006603">
    <property type="entry name" value="DinF"/>
    <property type="match status" value="1"/>
</dbReference>
<dbReference type="PANTHER" id="PTHR42925">
    <property type="entry name" value="MULTIDRUG AND TOXIN EFFLUX PROTEIN MATE FAMILY"/>
    <property type="match status" value="1"/>
</dbReference>
<feature type="transmembrane region" description="Helical" evidence="8">
    <location>
        <begin position="132"/>
        <end position="154"/>
    </location>
</feature>
<dbReference type="AlphaFoldDB" id="A0A852TKT4"/>
<reference evidence="10" key="1">
    <citation type="submission" date="2020-07" db="EMBL/GenBank/DDBJ databases">
        <authorList>
            <person name="Partida-Martinez L."/>
            <person name="Huntemann M."/>
            <person name="Clum A."/>
            <person name="Wang J."/>
            <person name="Palaniappan K."/>
            <person name="Ritter S."/>
            <person name="Chen I.-M."/>
            <person name="Stamatis D."/>
            <person name="Reddy T."/>
            <person name="O'Malley R."/>
            <person name="Daum C."/>
            <person name="Shapiro N."/>
            <person name="Ivanova N."/>
            <person name="Kyrpides N."/>
            <person name="Woyke T."/>
        </authorList>
    </citation>
    <scope>NUCLEOTIDE SEQUENCE [LARGE SCALE GENOMIC DNA]</scope>
    <source>
        <strain evidence="10">AT2.8</strain>
    </source>
</reference>
<keyword evidence="5 8" id="KW-0812">Transmembrane</keyword>
<name>A0A852TKT4_9BACI</name>
<proteinExistence type="inferred from homology"/>
<keyword evidence="3" id="KW-0813">Transport</keyword>
<dbReference type="InterPro" id="IPR047135">
    <property type="entry name" value="YsiQ"/>
</dbReference>
<evidence type="ECO:0000256" key="3">
    <source>
        <dbReference type="ARBA" id="ARBA00022448"/>
    </source>
</evidence>
<feature type="transmembrane region" description="Helical" evidence="8">
    <location>
        <begin position="351"/>
        <end position="375"/>
    </location>
</feature>
<keyword evidence="6 8" id="KW-1133">Transmembrane helix</keyword>
<dbReference type="EMBL" id="JACCBX010000021">
    <property type="protein sequence ID" value="NYE09403.1"/>
    <property type="molecule type" value="Genomic_DNA"/>
</dbReference>
<evidence type="ECO:0000313" key="9">
    <source>
        <dbReference type="EMBL" id="NYE09403.1"/>
    </source>
</evidence>
<keyword evidence="7 8" id="KW-0472">Membrane</keyword>
<feature type="transmembrane region" description="Helical" evidence="8">
    <location>
        <begin position="90"/>
        <end position="112"/>
    </location>
</feature>
<dbReference type="InterPro" id="IPR002528">
    <property type="entry name" value="MATE_fam"/>
</dbReference>
<accession>A0A852TKT4</accession>
<feature type="transmembrane region" description="Helical" evidence="8">
    <location>
        <begin position="166"/>
        <end position="188"/>
    </location>
</feature>
<dbReference type="PANTHER" id="PTHR42925:SF1">
    <property type="entry name" value="VIRULENCE FACTOR MVIN"/>
    <property type="match status" value="1"/>
</dbReference>
<feature type="transmembrane region" description="Helical" evidence="8">
    <location>
        <begin position="322"/>
        <end position="345"/>
    </location>
</feature>